<dbReference type="Pfam" id="PF19684">
    <property type="entry name" value="DUF6186"/>
    <property type="match status" value="1"/>
</dbReference>
<evidence type="ECO:0000256" key="1">
    <source>
        <dbReference type="SAM" id="Phobius"/>
    </source>
</evidence>
<feature type="transmembrane region" description="Helical" evidence="1">
    <location>
        <begin position="6"/>
        <end position="22"/>
    </location>
</feature>
<protein>
    <submittedName>
        <fullName evidence="2">Uncharacterized protein</fullName>
    </submittedName>
</protein>
<gene>
    <name evidence="2" type="ORF">HLA99_11090</name>
</gene>
<keyword evidence="1" id="KW-0472">Membrane</keyword>
<reference evidence="2 3" key="1">
    <citation type="submission" date="2020-05" db="EMBL/GenBank/DDBJ databases">
        <title>MicrobeNet Type strains.</title>
        <authorList>
            <person name="Nicholson A.C."/>
        </authorList>
    </citation>
    <scope>NUCLEOTIDE SEQUENCE [LARGE SCALE GENOMIC DNA]</scope>
    <source>
        <strain evidence="2 3">JCM 14282</strain>
    </source>
</reference>
<comment type="caution">
    <text evidence="2">The sequence shown here is derived from an EMBL/GenBank/DDBJ whole genome shotgun (WGS) entry which is preliminary data.</text>
</comment>
<name>A0A7Y2PZF5_9MICO</name>
<evidence type="ECO:0000313" key="3">
    <source>
        <dbReference type="Proteomes" id="UP000543598"/>
    </source>
</evidence>
<keyword evidence="1" id="KW-1133">Transmembrane helix</keyword>
<evidence type="ECO:0000313" key="2">
    <source>
        <dbReference type="EMBL" id="NNH04391.1"/>
    </source>
</evidence>
<accession>A0A7Y2PZF5</accession>
<feature type="transmembrane region" description="Helical" evidence="1">
    <location>
        <begin position="43"/>
        <end position="64"/>
    </location>
</feature>
<keyword evidence="1" id="KW-0812">Transmembrane</keyword>
<dbReference type="InterPro" id="IPR046177">
    <property type="entry name" value="DUF6186"/>
</dbReference>
<proteinExistence type="predicted"/>
<dbReference type="EMBL" id="JABEMB010000015">
    <property type="protein sequence ID" value="NNH04391.1"/>
    <property type="molecule type" value="Genomic_DNA"/>
</dbReference>
<dbReference type="AlphaFoldDB" id="A0A7Y2PZF5"/>
<keyword evidence="3" id="KW-1185">Reference proteome</keyword>
<dbReference type="Proteomes" id="UP000543598">
    <property type="component" value="Unassembled WGS sequence"/>
</dbReference>
<organism evidence="2 3">
    <name type="scientific">Microbacterium ulmi</name>
    <dbReference type="NCBI Taxonomy" id="179095"/>
    <lineage>
        <taxon>Bacteria</taxon>
        <taxon>Bacillati</taxon>
        <taxon>Actinomycetota</taxon>
        <taxon>Actinomycetes</taxon>
        <taxon>Micrococcales</taxon>
        <taxon>Microbacteriaceae</taxon>
        <taxon>Microbacterium</taxon>
    </lineage>
</organism>
<sequence>MLSATVFVVGAIVLGVVTWISSRRDPEATASGLFDRIMQSRTVRIAILVCWWWLGWHFLVAQTVDPGYPG</sequence>
<dbReference type="RefSeq" id="WP_167036816.1">
    <property type="nucleotide sequence ID" value="NZ_BAAANA010000001.1"/>
</dbReference>